<feature type="transmembrane region" description="Helical" evidence="1">
    <location>
        <begin position="199"/>
        <end position="215"/>
    </location>
</feature>
<evidence type="ECO:0000259" key="2">
    <source>
        <dbReference type="Pfam" id="PF02517"/>
    </source>
</evidence>
<keyword evidence="1" id="KW-1133">Transmembrane helix</keyword>
<feature type="transmembrane region" description="Helical" evidence="1">
    <location>
        <begin position="107"/>
        <end position="126"/>
    </location>
</feature>
<dbReference type="AlphaFoldDB" id="B0CA91"/>
<dbReference type="PANTHER" id="PTHR36435:SF1">
    <property type="entry name" value="CAAX AMINO TERMINAL PROTEASE FAMILY PROTEIN"/>
    <property type="match status" value="1"/>
</dbReference>
<dbReference type="HOGENOM" id="CLU_1033757_0_0_3"/>
<dbReference type="KEGG" id="amr:AM1_2826"/>
<dbReference type="RefSeq" id="WP_012163271.1">
    <property type="nucleotide sequence ID" value="NC_009925.1"/>
</dbReference>
<dbReference type="Proteomes" id="UP000000268">
    <property type="component" value="Chromosome"/>
</dbReference>
<accession>B0CA91</accession>
<keyword evidence="4" id="KW-1185">Reference proteome</keyword>
<dbReference type="eggNOG" id="COG1266">
    <property type="taxonomic scope" value="Bacteria"/>
</dbReference>
<evidence type="ECO:0000313" key="4">
    <source>
        <dbReference type="Proteomes" id="UP000000268"/>
    </source>
</evidence>
<proteinExistence type="predicted"/>
<feature type="transmembrane region" description="Helical" evidence="1">
    <location>
        <begin position="20"/>
        <end position="44"/>
    </location>
</feature>
<reference evidence="3 4" key="1">
    <citation type="journal article" date="2008" name="Proc. Natl. Acad. Sci. U.S.A.">
        <title>Niche adaptation and genome expansion in the chlorophyll d-producing cyanobacterium Acaryochloris marina.</title>
        <authorList>
            <person name="Swingley W.D."/>
            <person name="Chen M."/>
            <person name="Cheung P.C."/>
            <person name="Conrad A.L."/>
            <person name="Dejesa L.C."/>
            <person name="Hao J."/>
            <person name="Honchak B.M."/>
            <person name="Karbach L.E."/>
            <person name="Kurdoglu A."/>
            <person name="Lahiri S."/>
            <person name="Mastrian S.D."/>
            <person name="Miyashita H."/>
            <person name="Page L."/>
            <person name="Ramakrishna P."/>
            <person name="Satoh S."/>
            <person name="Sattley W.M."/>
            <person name="Shimada Y."/>
            <person name="Taylor H.L."/>
            <person name="Tomo T."/>
            <person name="Tsuchiya T."/>
            <person name="Wang Z.T."/>
            <person name="Raymond J."/>
            <person name="Mimuro M."/>
            <person name="Blankenship R.E."/>
            <person name="Touchman J.W."/>
        </authorList>
    </citation>
    <scope>NUCLEOTIDE SEQUENCE [LARGE SCALE GENOMIC DNA]</scope>
    <source>
        <strain evidence="4">MBIC 11017</strain>
    </source>
</reference>
<evidence type="ECO:0000313" key="3">
    <source>
        <dbReference type="EMBL" id="ABW27826.1"/>
    </source>
</evidence>
<dbReference type="OrthoDB" id="9782250at2"/>
<keyword evidence="3" id="KW-0645">Protease</keyword>
<evidence type="ECO:0000256" key="1">
    <source>
        <dbReference type="SAM" id="Phobius"/>
    </source>
</evidence>
<sequence>MKPSNSAPTQPWNARETVGLTILVLVVFFSISTAIALFFVIVQLVTDPSLTPDIALAAIETNGLALSLATLISGIVASGLIVALLKIRPAFTVKQYLALRNPRWTDWLIWHGLLLALMVLSESVLRALEYQETFTAQIYQTAQFPILLYIAIVGIAPVFEELLFRGFLFQGLQRSRLGPAGAVLITAVGWAILHVQYGSLIICQIVCFGLLFGVARWKTQSLLVPLSMHCLNNLLALLITSLQQP</sequence>
<dbReference type="STRING" id="329726.AM1_2826"/>
<keyword evidence="1" id="KW-0812">Transmembrane</keyword>
<dbReference type="GO" id="GO:0080120">
    <property type="term" value="P:CAAX-box protein maturation"/>
    <property type="evidence" value="ECO:0007669"/>
    <property type="project" value="UniProtKB-ARBA"/>
</dbReference>
<feature type="transmembrane region" description="Helical" evidence="1">
    <location>
        <begin position="222"/>
        <end position="242"/>
    </location>
</feature>
<dbReference type="InterPro" id="IPR003675">
    <property type="entry name" value="Rce1/LyrA-like_dom"/>
</dbReference>
<keyword evidence="1" id="KW-0472">Membrane</keyword>
<name>B0CA91_ACAM1</name>
<protein>
    <submittedName>
        <fullName evidence="3">CAAX amino terminal protease family protein</fullName>
    </submittedName>
</protein>
<dbReference type="GO" id="GO:0004175">
    <property type="term" value="F:endopeptidase activity"/>
    <property type="evidence" value="ECO:0007669"/>
    <property type="project" value="UniProtKB-ARBA"/>
</dbReference>
<organism evidence="3 4">
    <name type="scientific">Acaryochloris marina (strain MBIC 11017)</name>
    <dbReference type="NCBI Taxonomy" id="329726"/>
    <lineage>
        <taxon>Bacteria</taxon>
        <taxon>Bacillati</taxon>
        <taxon>Cyanobacteriota</taxon>
        <taxon>Cyanophyceae</taxon>
        <taxon>Acaryochloridales</taxon>
        <taxon>Acaryochloridaceae</taxon>
        <taxon>Acaryochloris</taxon>
    </lineage>
</organism>
<feature type="transmembrane region" description="Helical" evidence="1">
    <location>
        <begin position="146"/>
        <end position="164"/>
    </location>
</feature>
<dbReference type="Pfam" id="PF02517">
    <property type="entry name" value="Rce1-like"/>
    <property type="match status" value="1"/>
</dbReference>
<dbReference type="PANTHER" id="PTHR36435">
    <property type="entry name" value="SLR1288 PROTEIN"/>
    <property type="match status" value="1"/>
</dbReference>
<feature type="transmembrane region" description="Helical" evidence="1">
    <location>
        <begin position="64"/>
        <end position="87"/>
    </location>
</feature>
<gene>
    <name evidence="3" type="ordered locus">AM1_2826</name>
</gene>
<dbReference type="GO" id="GO:0006508">
    <property type="term" value="P:proteolysis"/>
    <property type="evidence" value="ECO:0007669"/>
    <property type="project" value="UniProtKB-KW"/>
</dbReference>
<dbReference type="EMBL" id="CP000828">
    <property type="protein sequence ID" value="ABW27826.1"/>
    <property type="molecule type" value="Genomic_DNA"/>
</dbReference>
<keyword evidence="3" id="KW-0378">Hydrolase</keyword>
<feature type="domain" description="CAAX prenyl protease 2/Lysostaphin resistance protein A-like" evidence="2">
    <location>
        <begin position="144"/>
        <end position="235"/>
    </location>
</feature>
<dbReference type="MEROPS" id="G05.A04"/>
<dbReference type="InterPro" id="IPR052710">
    <property type="entry name" value="CAAX_protease"/>
</dbReference>